<sequence length="695" mass="78522">MPPYQPSAPVPPWDIAMSQEDRESVPPLSSPSQWTRDRLSRRGVAPDVNGEDHLEDLLEDNKTFLETETLCSRAGNLSQNPHQRHQQHNARTVGCCVYAHQVYVCAHAHADAHTHFYPPSQPQPQPTAEVHTGDIIIDLSAELGDESFLLSLQTSSATMALTTTTRSAAVEATNSTHLPPSSSWHSRWRRNRSPRPDPSKYLPVSSPSLVSQPSTTITREEFESLPLTIQRKYFSTIERSQFAAHYAAPDGYLRLGSAGHDEAWTPRPPLAKPPRCRRHQKNRAASDSPFLFPRRPHVTLTDQRFYASLPEKIKRHHLTEEEQLIAHYRRQSLLRSAADEALIKMPYSKISTPLASAGFSDGQSSISRMPPPQAEKAGRESDSKRTGSFYDGCRWLEEDEGLDRRLFLDDYHNNLREEVLVPNEGRRPWFRCHLSIKQLPFGCSSMSYSRPPTKDAVTVPISTSPCQIPVPGSSGYSLISPKKQAMPIQSPATDPAAAHHQDPEAWMKLRVYLASPQKFDEVVEFSSQSMDAMHSYETNITKEKESGLEGPDESEKFRSFLEDDQSSSYSNDVSITDPDSPRSTQMFEKAAPMRPVRPGTDNSTSLRSLEMKLRMTHTRPDLRASEERIYRWKQVGCGPGDNPRDQSMTSPLNYTRDVNPKESIERQLSALDQWNNNTIQDNGVAKRIWNRVRRP</sequence>
<dbReference type="EMBL" id="JAGMUU010000013">
    <property type="protein sequence ID" value="KAH7140440.1"/>
    <property type="molecule type" value="Genomic_DNA"/>
</dbReference>
<organism evidence="2 3">
    <name type="scientific">Dactylonectria estremocensis</name>
    <dbReference type="NCBI Taxonomy" id="1079267"/>
    <lineage>
        <taxon>Eukaryota</taxon>
        <taxon>Fungi</taxon>
        <taxon>Dikarya</taxon>
        <taxon>Ascomycota</taxon>
        <taxon>Pezizomycotina</taxon>
        <taxon>Sordariomycetes</taxon>
        <taxon>Hypocreomycetidae</taxon>
        <taxon>Hypocreales</taxon>
        <taxon>Nectriaceae</taxon>
        <taxon>Dactylonectria</taxon>
    </lineage>
</organism>
<evidence type="ECO:0000256" key="1">
    <source>
        <dbReference type="SAM" id="MobiDB-lite"/>
    </source>
</evidence>
<evidence type="ECO:0000313" key="3">
    <source>
        <dbReference type="Proteomes" id="UP000717696"/>
    </source>
</evidence>
<feature type="region of interest" description="Disordered" evidence="1">
    <location>
        <begin position="358"/>
        <end position="386"/>
    </location>
</feature>
<dbReference type="OrthoDB" id="5380370at2759"/>
<feature type="region of interest" description="Disordered" evidence="1">
    <location>
        <begin position="170"/>
        <end position="215"/>
    </location>
</feature>
<feature type="region of interest" description="Disordered" evidence="1">
    <location>
        <begin position="635"/>
        <end position="656"/>
    </location>
</feature>
<feature type="region of interest" description="Disordered" evidence="1">
    <location>
        <begin position="263"/>
        <end position="293"/>
    </location>
</feature>
<feature type="compositionally biased region" description="Pro residues" evidence="1">
    <location>
        <begin position="1"/>
        <end position="12"/>
    </location>
</feature>
<accession>A0A9P9EMC0</accession>
<feature type="compositionally biased region" description="Basic and acidic residues" evidence="1">
    <location>
        <begin position="376"/>
        <end position="385"/>
    </location>
</feature>
<reference evidence="2" key="1">
    <citation type="journal article" date="2021" name="Nat. Commun.">
        <title>Genetic determinants of endophytism in the Arabidopsis root mycobiome.</title>
        <authorList>
            <person name="Mesny F."/>
            <person name="Miyauchi S."/>
            <person name="Thiergart T."/>
            <person name="Pickel B."/>
            <person name="Atanasova L."/>
            <person name="Karlsson M."/>
            <person name="Huettel B."/>
            <person name="Barry K.W."/>
            <person name="Haridas S."/>
            <person name="Chen C."/>
            <person name="Bauer D."/>
            <person name="Andreopoulos W."/>
            <person name="Pangilinan J."/>
            <person name="LaButti K."/>
            <person name="Riley R."/>
            <person name="Lipzen A."/>
            <person name="Clum A."/>
            <person name="Drula E."/>
            <person name="Henrissat B."/>
            <person name="Kohler A."/>
            <person name="Grigoriev I.V."/>
            <person name="Martin F.M."/>
            <person name="Hacquard S."/>
        </authorList>
    </citation>
    <scope>NUCLEOTIDE SEQUENCE</scope>
    <source>
        <strain evidence="2">MPI-CAGE-AT-0021</strain>
    </source>
</reference>
<feature type="region of interest" description="Disordered" evidence="1">
    <location>
        <begin position="1"/>
        <end position="50"/>
    </location>
</feature>
<evidence type="ECO:0008006" key="4">
    <source>
        <dbReference type="Google" id="ProtNLM"/>
    </source>
</evidence>
<proteinExistence type="predicted"/>
<comment type="caution">
    <text evidence="2">The sequence shown here is derived from an EMBL/GenBank/DDBJ whole genome shotgun (WGS) entry which is preliminary data.</text>
</comment>
<keyword evidence="3" id="KW-1185">Reference proteome</keyword>
<evidence type="ECO:0000313" key="2">
    <source>
        <dbReference type="EMBL" id="KAH7140440.1"/>
    </source>
</evidence>
<dbReference type="AlphaFoldDB" id="A0A9P9EMC0"/>
<feature type="region of interest" description="Disordered" evidence="1">
    <location>
        <begin position="562"/>
        <end position="604"/>
    </location>
</feature>
<dbReference type="Proteomes" id="UP000717696">
    <property type="component" value="Unassembled WGS sequence"/>
</dbReference>
<gene>
    <name evidence="2" type="ORF">B0J13DRAFT_64208</name>
</gene>
<protein>
    <recommendedName>
        <fullName evidence="4">Mucin</fullName>
    </recommendedName>
</protein>
<name>A0A9P9EMC0_9HYPO</name>
<feature type="compositionally biased region" description="Low complexity" evidence="1">
    <location>
        <begin position="199"/>
        <end position="214"/>
    </location>
</feature>